<dbReference type="RefSeq" id="WP_133390603.1">
    <property type="nucleotide sequence ID" value="NZ_SMUW01000032.1"/>
</dbReference>
<feature type="transmembrane region" description="Helical" evidence="6">
    <location>
        <begin position="69"/>
        <end position="89"/>
    </location>
</feature>
<dbReference type="SUPFAM" id="SSF90123">
    <property type="entry name" value="ABC transporter transmembrane region"/>
    <property type="match status" value="1"/>
</dbReference>
<reference evidence="8 9" key="1">
    <citation type="submission" date="2019-03" db="EMBL/GenBank/DDBJ databases">
        <title>Algoriphagus aquimaris sp. nov., isolated form marine sediment in Pohang, Korea.</title>
        <authorList>
            <person name="Kim J."/>
            <person name="Yoon S.-H."/>
            <person name="Lee S.-S."/>
        </authorList>
    </citation>
    <scope>NUCLEOTIDE SEQUENCE [LARGE SCALE GENOMIC DNA]</scope>
    <source>
        <strain evidence="8 9">F21</strain>
    </source>
</reference>
<feature type="transmembrane region" description="Helical" evidence="6">
    <location>
        <begin position="20"/>
        <end position="45"/>
    </location>
</feature>
<feature type="domain" description="ABC transmembrane type-1" evidence="7">
    <location>
        <begin position="22"/>
        <end position="314"/>
    </location>
</feature>
<evidence type="ECO:0000313" key="9">
    <source>
        <dbReference type="Proteomes" id="UP000295438"/>
    </source>
</evidence>
<comment type="caution">
    <text evidence="8">The sequence shown here is derived from an EMBL/GenBank/DDBJ whole genome shotgun (WGS) entry which is preliminary data.</text>
</comment>
<keyword evidence="8" id="KW-0067">ATP-binding</keyword>
<proteinExistence type="predicted"/>
<feature type="transmembrane region" description="Helical" evidence="6">
    <location>
        <begin position="284"/>
        <end position="302"/>
    </location>
</feature>
<feature type="transmembrane region" description="Helical" evidence="6">
    <location>
        <begin position="257"/>
        <end position="278"/>
    </location>
</feature>
<name>A0A4R5V1B5_9BACT</name>
<sequence>MDWITNKTLKRHWFSHWGSLSVILLIGWIGAVSTFFLSLMTGWFFDLMYQNSISKSELLADFGLRVDSLQQFFGILGLVILLKFFLHFWERQLIRTKAEKFNFHLMQRLFRRQLQWTSDYYNKNGFGKYLLRYSGDQLSVRNMLCNGFHRGLKDAHFLLTGLSLLVYLNPYWTLTIVATLFIVSPMAFFLDSKQIPWTISKRNKKSLVLKYVTETFSKQNRDFTKSDRTKISTAFQEKSQQSLRANLQYQFWENSRLAWVAILGPLLTFSLLAAISFAPDSKGSPGQLLAFMLVIGAMAPAIRSISKTPSIIAKGMISLRKIEVLIKKKTPLTYSEKSETDKEAKQGSESTKTESLETDQKLVFLEFGPQVQN</sequence>
<keyword evidence="9" id="KW-1185">Reference proteome</keyword>
<evidence type="ECO:0000256" key="5">
    <source>
        <dbReference type="SAM" id="MobiDB-lite"/>
    </source>
</evidence>
<organism evidence="8 9">
    <name type="scientific">Algoriphagus formosus</name>
    <dbReference type="NCBI Taxonomy" id="2007308"/>
    <lineage>
        <taxon>Bacteria</taxon>
        <taxon>Pseudomonadati</taxon>
        <taxon>Bacteroidota</taxon>
        <taxon>Cytophagia</taxon>
        <taxon>Cytophagales</taxon>
        <taxon>Cyclobacteriaceae</taxon>
        <taxon>Algoriphagus</taxon>
    </lineage>
</organism>
<evidence type="ECO:0000256" key="1">
    <source>
        <dbReference type="ARBA" id="ARBA00004651"/>
    </source>
</evidence>
<dbReference type="Gene3D" id="1.20.1560.10">
    <property type="entry name" value="ABC transporter type 1, transmembrane domain"/>
    <property type="match status" value="1"/>
</dbReference>
<comment type="subcellular location">
    <subcellularLocation>
        <location evidence="1">Cell membrane</location>
        <topology evidence="1">Multi-pass membrane protein</topology>
    </subcellularLocation>
</comment>
<gene>
    <name evidence="8" type="ORF">E1898_08720</name>
</gene>
<dbReference type="EMBL" id="SMUW01000032">
    <property type="protein sequence ID" value="TDK45568.1"/>
    <property type="molecule type" value="Genomic_DNA"/>
</dbReference>
<dbReference type="GO" id="GO:0015421">
    <property type="term" value="F:ABC-type oligopeptide transporter activity"/>
    <property type="evidence" value="ECO:0007669"/>
    <property type="project" value="TreeGrafter"/>
</dbReference>
<feature type="region of interest" description="Disordered" evidence="5">
    <location>
        <begin position="333"/>
        <end position="361"/>
    </location>
</feature>
<evidence type="ECO:0000256" key="2">
    <source>
        <dbReference type="ARBA" id="ARBA00022692"/>
    </source>
</evidence>
<keyword evidence="3 6" id="KW-1133">Transmembrane helix</keyword>
<dbReference type="PROSITE" id="PS50929">
    <property type="entry name" value="ABC_TM1F"/>
    <property type="match status" value="1"/>
</dbReference>
<dbReference type="InterPro" id="IPR039421">
    <property type="entry name" value="Type_1_exporter"/>
</dbReference>
<dbReference type="Proteomes" id="UP000295438">
    <property type="component" value="Unassembled WGS sequence"/>
</dbReference>
<accession>A0A4R5V1B5</accession>
<evidence type="ECO:0000256" key="4">
    <source>
        <dbReference type="ARBA" id="ARBA00023136"/>
    </source>
</evidence>
<dbReference type="PANTHER" id="PTHR43394">
    <property type="entry name" value="ATP-DEPENDENT PERMEASE MDL1, MITOCHONDRIAL"/>
    <property type="match status" value="1"/>
</dbReference>
<dbReference type="Pfam" id="PF00664">
    <property type="entry name" value="ABC_membrane"/>
    <property type="match status" value="1"/>
</dbReference>
<keyword evidence="4 6" id="KW-0472">Membrane</keyword>
<dbReference type="InterPro" id="IPR011527">
    <property type="entry name" value="ABC1_TM_dom"/>
</dbReference>
<dbReference type="AlphaFoldDB" id="A0A4R5V1B5"/>
<evidence type="ECO:0000313" key="8">
    <source>
        <dbReference type="EMBL" id="TDK45568.1"/>
    </source>
</evidence>
<keyword evidence="2 6" id="KW-0812">Transmembrane</keyword>
<dbReference type="InterPro" id="IPR036640">
    <property type="entry name" value="ABC1_TM_sf"/>
</dbReference>
<keyword evidence="8" id="KW-0547">Nucleotide-binding</keyword>
<evidence type="ECO:0000256" key="6">
    <source>
        <dbReference type="SAM" id="Phobius"/>
    </source>
</evidence>
<evidence type="ECO:0000259" key="7">
    <source>
        <dbReference type="PROSITE" id="PS50929"/>
    </source>
</evidence>
<dbReference type="PANTHER" id="PTHR43394:SF1">
    <property type="entry name" value="ATP-BINDING CASSETTE SUB-FAMILY B MEMBER 10, MITOCHONDRIAL"/>
    <property type="match status" value="1"/>
</dbReference>
<feature type="compositionally biased region" description="Basic and acidic residues" evidence="5">
    <location>
        <begin position="336"/>
        <end position="360"/>
    </location>
</feature>
<evidence type="ECO:0000256" key="3">
    <source>
        <dbReference type="ARBA" id="ARBA00022989"/>
    </source>
</evidence>
<dbReference type="GO" id="GO:0005886">
    <property type="term" value="C:plasma membrane"/>
    <property type="evidence" value="ECO:0007669"/>
    <property type="project" value="UniProtKB-SubCell"/>
</dbReference>
<dbReference type="GO" id="GO:0005524">
    <property type="term" value="F:ATP binding"/>
    <property type="evidence" value="ECO:0007669"/>
    <property type="project" value="UniProtKB-KW"/>
</dbReference>
<protein>
    <submittedName>
        <fullName evidence="8">ABC transporter ATP-binding protein</fullName>
    </submittedName>
</protein>